<organism evidence="3 4">
    <name type="scientific">Microbispora oryzae</name>
    <dbReference type="NCBI Taxonomy" id="2806554"/>
    <lineage>
        <taxon>Bacteria</taxon>
        <taxon>Bacillati</taxon>
        <taxon>Actinomycetota</taxon>
        <taxon>Actinomycetes</taxon>
        <taxon>Streptosporangiales</taxon>
        <taxon>Streptosporangiaceae</taxon>
        <taxon>Microbispora</taxon>
    </lineage>
</organism>
<dbReference type="RefSeq" id="WP_210158660.1">
    <property type="nucleotide sequence ID" value="NZ_JAFCNB010000019.1"/>
</dbReference>
<evidence type="ECO:0000259" key="2">
    <source>
        <dbReference type="Pfam" id="PF11795"/>
    </source>
</evidence>
<dbReference type="InterPro" id="IPR024534">
    <property type="entry name" value="JetD_C"/>
</dbReference>
<feature type="domain" description="DUF3322" evidence="2">
    <location>
        <begin position="9"/>
        <end position="187"/>
    </location>
</feature>
<sequence>MKTPDQVVADVSRRLESTWHDQAVEAGQAWPHKFPLSVPDKKDALESEWQKIIHPLIRTWRDWAAQHPARLHTASRQVFTTVQAIPSHLEICTADDAAVVVGGDWAERLERGRHRAALLADVFPAAPEPQRIIRAADGYTDTDFALLLEVATWITRNDASGYTPRQVPIPGIHAKWLNTHQPLILNLAGRETLGLLPAHPSRIHFTYLDPGHRATGGRRHDSATVGDTFAPAYQPDIVIVSENKDTAIHFPPLPGGIAVEGDGFGGKAAAAFSWLTNARHLLYWGDIDAYGFEILNGWRDDGVLATSILMDQATYDAYEPFGTNTARNGKPLQPGVPKPLPHLTNAERALYQRLLDPALQGHRRIEQERISLSVANAAVQSAIRDSCRGRFGASREPKSPMSAD</sequence>
<dbReference type="Pfam" id="PF09983">
    <property type="entry name" value="JetD_C"/>
    <property type="match status" value="1"/>
</dbReference>
<dbReference type="Proteomes" id="UP000674234">
    <property type="component" value="Unassembled WGS sequence"/>
</dbReference>
<evidence type="ECO:0000313" key="4">
    <source>
        <dbReference type="Proteomes" id="UP000674234"/>
    </source>
</evidence>
<gene>
    <name evidence="3" type="ORF">JOL79_26750</name>
</gene>
<evidence type="ECO:0000313" key="3">
    <source>
        <dbReference type="EMBL" id="MBP2707390.1"/>
    </source>
</evidence>
<evidence type="ECO:0008006" key="5">
    <source>
        <dbReference type="Google" id="ProtNLM"/>
    </source>
</evidence>
<proteinExistence type="predicted"/>
<accession>A0A940WKL5</accession>
<comment type="caution">
    <text evidence="3">The sequence shown here is derived from an EMBL/GenBank/DDBJ whole genome shotgun (WGS) entry which is preliminary data.</text>
</comment>
<dbReference type="Pfam" id="PF11795">
    <property type="entry name" value="DUF3322"/>
    <property type="match status" value="1"/>
</dbReference>
<dbReference type="InterPro" id="IPR024537">
    <property type="entry name" value="DUF3322"/>
</dbReference>
<name>A0A940WKL5_9ACTN</name>
<reference evidence="3" key="1">
    <citation type="submission" date="2021-02" db="EMBL/GenBank/DDBJ databases">
        <title>Draft genome sequence of Microbispora sp. RL4-1S isolated from rice leaves in Thailand.</title>
        <authorList>
            <person name="Muangham S."/>
            <person name="Duangmal K."/>
        </authorList>
    </citation>
    <scope>NUCLEOTIDE SEQUENCE</scope>
    <source>
        <strain evidence="3">RL4-1S</strain>
    </source>
</reference>
<protein>
    <recommendedName>
        <fullName evidence="5">Wadjet protein JetD C-terminal domain-containing protein</fullName>
    </recommendedName>
</protein>
<evidence type="ECO:0000259" key="1">
    <source>
        <dbReference type="Pfam" id="PF09983"/>
    </source>
</evidence>
<feature type="domain" description="Wadjet protein JetD C-terminal" evidence="1">
    <location>
        <begin position="199"/>
        <end position="377"/>
    </location>
</feature>
<keyword evidence="4" id="KW-1185">Reference proteome</keyword>
<dbReference type="AlphaFoldDB" id="A0A940WKL5"/>
<dbReference type="EMBL" id="JAFCNB010000019">
    <property type="protein sequence ID" value="MBP2707390.1"/>
    <property type="molecule type" value="Genomic_DNA"/>
</dbReference>